<name>A0A4U5WHI1_STRLS</name>
<reference evidence="1 2" key="1">
    <citation type="submission" date="2019-04" db="EMBL/GenBank/DDBJ databases">
        <title>Streptomyces lasaliensis sp. nov., an Actinomycete isolated from soil which produces the polyether antibiotic lasalocid.</title>
        <authorList>
            <person name="Erwin G."/>
            <person name="Haber C."/>
        </authorList>
    </citation>
    <scope>NUCLEOTIDE SEQUENCE [LARGE SCALE GENOMIC DNA]</scope>
    <source>
        <strain evidence="1 2">X-537</strain>
    </source>
</reference>
<accession>A0A4U5WHI1</accession>
<dbReference type="Proteomes" id="UP000305929">
    <property type="component" value="Unassembled WGS sequence"/>
</dbReference>
<proteinExistence type="predicted"/>
<evidence type="ECO:0000313" key="1">
    <source>
        <dbReference type="EMBL" id="TKT01397.1"/>
    </source>
</evidence>
<protein>
    <recommendedName>
        <fullName evidence="3">Ribbon-helix-helix protein, CopG family</fullName>
    </recommendedName>
</protein>
<keyword evidence="2" id="KW-1185">Reference proteome</keyword>
<gene>
    <name evidence="1" type="ORF">E4U91_15570</name>
</gene>
<dbReference type="EMBL" id="SZNQ01000001">
    <property type="protein sequence ID" value="TKT01397.1"/>
    <property type="molecule type" value="Genomic_DNA"/>
</dbReference>
<dbReference type="OrthoDB" id="4267235at2"/>
<dbReference type="AlphaFoldDB" id="A0A4U5WHI1"/>
<comment type="caution">
    <text evidence="1">The sequence shown here is derived from an EMBL/GenBank/DDBJ whole genome shotgun (WGS) entry which is preliminary data.</text>
</comment>
<sequence length="88" mass="9426">MAAQRAGNTENVSISLPTDLLAVLRERTGRRGLSSYIAEAVRHQLEMDGLAEIVAAQEAEHGPLTEAEIEAASRELFGEVQSKGEHAA</sequence>
<dbReference type="RefSeq" id="WP_137307428.1">
    <property type="nucleotide sequence ID" value="NZ_SZNQ01000001.1"/>
</dbReference>
<organism evidence="1 2">
    <name type="scientific">Streptomyces lasalocidi</name>
    <name type="common">Streptomyces lasaliensis</name>
    <dbReference type="NCBI Taxonomy" id="324833"/>
    <lineage>
        <taxon>Bacteria</taxon>
        <taxon>Bacillati</taxon>
        <taxon>Actinomycetota</taxon>
        <taxon>Actinomycetes</taxon>
        <taxon>Kitasatosporales</taxon>
        <taxon>Streptomycetaceae</taxon>
        <taxon>Streptomyces</taxon>
    </lineage>
</organism>
<evidence type="ECO:0000313" key="2">
    <source>
        <dbReference type="Proteomes" id="UP000305929"/>
    </source>
</evidence>
<evidence type="ECO:0008006" key="3">
    <source>
        <dbReference type="Google" id="ProtNLM"/>
    </source>
</evidence>